<reference evidence="2" key="2">
    <citation type="submission" date="2022-01" db="EMBL/GenBank/DDBJ databases">
        <authorList>
            <person name="Yamashiro T."/>
            <person name="Shiraishi A."/>
            <person name="Satake H."/>
            <person name="Nakayama K."/>
        </authorList>
    </citation>
    <scope>NUCLEOTIDE SEQUENCE</scope>
</reference>
<gene>
    <name evidence="2" type="ORF">Tco_0906840</name>
</gene>
<organism evidence="2 3">
    <name type="scientific">Tanacetum coccineum</name>
    <dbReference type="NCBI Taxonomy" id="301880"/>
    <lineage>
        <taxon>Eukaryota</taxon>
        <taxon>Viridiplantae</taxon>
        <taxon>Streptophyta</taxon>
        <taxon>Embryophyta</taxon>
        <taxon>Tracheophyta</taxon>
        <taxon>Spermatophyta</taxon>
        <taxon>Magnoliopsida</taxon>
        <taxon>eudicotyledons</taxon>
        <taxon>Gunneridae</taxon>
        <taxon>Pentapetalae</taxon>
        <taxon>asterids</taxon>
        <taxon>campanulids</taxon>
        <taxon>Asterales</taxon>
        <taxon>Asteraceae</taxon>
        <taxon>Asteroideae</taxon>
        <taxon>Anthemideae</taxon>
        <taxon>Anthemidinae</taxon>
        <taxon>Tanacetum</taxon>
    </lineage>
</organism>
<feature type="region of interest" description="Disordered" evidence="1">
    <location>
        <begin position="89"/>
        <end position="120"/>
    </location>
</feature>
<accession>A0ABQ5CHL7</accession>
<proteinExistence type="predicted"/>
<reference evidence="2" key="1">
    <citation type="journal article" date="2022" name="Int. J. Mol. Sci.">
        <title>Draft Genome of Tanacetum Coccineum: Genomic Comparison of Closely Related Tanacetum-Family Plants.</title>
        <authorList>
            <person name="Yamashiro T."/>
            <person name="Shiraishi A."/>
            <person name="Nakayama K."/>
            <person name="Satake H."/>
        </authorList>
    </citation>
    <scope>NUCLEOTIDE SEQUENCE</scope>
</reference>
<dbReference type="EMBL" id="BQNB010014303">
    <property type="protein sequence ID" value="GJT26565.1"/>
    <property type="molecule type" value="Genomic_DNA"/>
</dbReference>
<feature type="compositionally biased region" description="Basic and acidic residues" evidence="1">
    <location>
        <begin position="94"/>
        <end position="113"/>
    </location>
</feature>
<keyword evidence="3" id="KW-1185">Reference proteome</keyword>
<feature type="region of interest" description="Disordered" evidence="1">
    <location>
        <begin position="1"/>
        <end position="70"/>
    </location>
</feature>
<evidence type="ECO:0000313" key="2">
    <source>
        <dbReference type="EMBL" id="GJT26565.1"/>
    </source>
</evidence>
<protein>
    <submittedName>
        <fullName evidence="2">Uncharacterized protein</fullName>
    </submittedName>
</protein>
<feature type="compositionally biased region" description="Basic and acidic residues" evidence="1">
    <location>
        <begin position="1"/>
        <end position="11"/>
    </location>
</feature>
<evidence type="ECO:0000256" key="1">
    <source>
        <dbReference type="SAM" id="MobiDB-lite"/>
    </source>
</evidence>
<name>A0ABQ5CHL7_9ASTR</name>
<sequence>MREISRREGVNREGNVSKRRNYLSPSNKSVKTDAEEFLEKASRELLGDNKSSGKGPFKLQDSDEDDDMSAEPIMSGCIKVSVINCIPAGNGYSLKDKYQAKTDKTERENEKSVKSQSQPVKIKVKVKVKVKKSKLKTKPNTKKS</sequence>
<comment type="caution">
    <text evidence="2">The sequence shown here is derived from an EMBL/GenBank/DDBJ whole genome shotgun (WGS) entry which is preliminary data.</text>
</comment>
<evidence type="ECO:0000313" key="3">
    <source>
        <dbReference type="Proteomes" id="UP001151760"/>
    </source>
</evidence>
<feature type="compositionally biased region" description="Basic and acidic residues" evidence="1">
    <location>
        <begin position="30"/>
        <end position="47"/>
    </location>
</feature>
<dbReference type="Proteomes" id="UP001151760">
    <property type="component" value="Unassembled WGS sequence"/>
</dbReference>